<dbReference type="KEGG" id="slau:SLA_7152"/>
<reference evidence="2 3" key="1">
    <citation type="journal article" date="2016" name="Genome Announc.">
        <title>Complete Genome Sequence of Thiostrepton-Producing Streptomyces laurentii ATCC 31255.</title>
        <authorList>
            <person name="Doi K."/>
            <person name="Fujino Y."/>
            <person name="Nagayoshi Y."/>
            <person name="Ohshima T."/>
            <person name="Ogata S."/>
        </authorList>
    </citation>
    <scope>NUCLEOTIDE SEQUENCE [LARGE SCALE GENOMIC DNA]</scope>
    <source>
        <strain evidence="2 3">ATCC 31255</strain>
    </source>
</reference>
<dbReference type="AlphaFoldDB" id="A0A169PIX7"/>
<accession>A0A169PIX7</accession>
<gene>
    <name evidence="2" type="ORF">SLA_7152</name>
</gene>
<keyword evidence="3" id="KW-1185">Reference proteome</keyword>
<evidence type="ECO:0000313" key="3">
    <source>
        <dbReference type="Proteomes" id="UP000217676"/>
    </source>
</evidence>
<feature type="region of interest" description="Disordered" evidence="1">
    <location>
        <begin position="112"/>
        <end position="144"/>
    </location>
</feature>
<sequence length="144" mass="15180">MTTVGQPHPPGSEVGPDPRFPYGALVAALTESVRSSGPREVAALLHQVLDANDGLLARTAEFFDATAARARAYDKNDGDDDAFYLAGDLADTAVRLRRLGEVLHVAPERMADLLPAPGHTTPSSSQPLPAPPPHPPSTTRRQGA</sequence>
<dbReference type="Proteomes" id="UP000217676">
    <property type="component" value="Chromosome"/>
</dbReference>
<organism evidence="2 3">
    <name type="scientific">Streptomyces laurentii</name>
    <dbReference type="NCBI Taxonomy" id="39478"/>
    <lineage>
        <taxon>Bacteria</taxon>
        <taxon>Bacillati</taxon>
        <taxon>Actinomycetota</taxon>
        <taxon>Actinomycetes</taxon>
        <taxon>Kitasatosporales</taxon>
        <taxon>Streptomycetaceae</taxon>
        <taxon>Streptomyces</taxon>
    </lineage>
</organism>
<name>A0A169PIX7_STRLU</name>
<dbReference type="EMBL" id="AP017424">
    <property type="protein sequence ID" value="BAU88018.1"/>
    <property type="molecule type" value="Genomic_DNA"/>
</dbReference>
<proteinExistence type="predicted"/>
<evidence type="ECO:0000256" key="1">
    <source>
        <dbReference type="SAM" id="MobiDB-lite"/>
    </source>
</evidence>
<evidence type="ECO:0000313" key="2">
    <source>
        <dbReference type="EMBL" id="BAU88018.1"/>
    </source>
</evidence>
<protein>
    <submittedName>
        <fullName evidence="2">Uncharacterized protein</fullName>
    </submittedName>
</protein>